<sequence>FYGAAAVPVAADATDANGLVSHALTGLPGAATSGLQHLVGSWSPAANNGDGPVTATFKACDVVGNCTSKPAAFALDRTPPVLSFAVTPPPYTNANTVTLTVSPADVGAGVTGIFGRRSGALTETVSATRNGNGTWSVTLPAVVDTSTTYFVWGVDAALPANSGLTVPVAPYLIKTDIRRDTVAPTVELLADSAGGSYRS</sequence>
<accession>A0A3A8H159</accession>
<gene>
    <name evidence="1" type="ORF">D7V88_42055</name>
</gene>
<comment type="caution">
    <text evidence="1">The sequence shown here is derived from an EMBL/GenBank/DDBJ whole genome shotgun (WGS) entry which is preliminary data.</text>
</comment>
<proteinExistence type="predicted"/>
<feature type="non-terminal residue" evidence="1">
    <location>
        <position position="1"/>
    </location>
</feature>
<reference evidence="2" key="1">
    <citation type="submission" date="2018-09" db="EMBL/GenBank/DDBJ databases">
        <authorList>
            <person name="Livingstone P.G."/>
            <person name="Whitworth D.E."/>
        </authorList>
    </citation>
    <scope>NUCLEOTIDE SEQUENCE [LARGE SCALE GENOMIC DNA]</scope>
    <source>
        <strain evidence="2">CA054A</strain>
    </source>
</reference>
<evidence type="ECO:0000313" key="2">
    <source>
        <dbReference type="Proteomes" id="UP000268094"/>
    </source>
</evidence>
<dbReference type="EMBL" id="RAVZ01000767">
    <property type="protein sequence ID" value="RKG64508.1"/>
    <property type="molecule type" value="Genomic_DNA"/>
</dbReference>
<organism evidence="1 2">
    <name type="scientific">Corallococcus terminator</name>
    <dbReference type="NCBI Taxonomy" id="2316733"/>
    <lineage>
        <taxon>Bacteria</taxon>
        <taxon>Pseudomonadati</taxon>
        <taxon>Myxococcota</taxon>
        <taxon>Myxococcia</taxon>
        <taxon>Myxococcales</taxon>
        <taxon>Cystobacterineae</taxon>
        <taxon>Myxococcaceae</taxon>
        <taxon>Corallococcus</taxon>
    </lineage>
</organism>
<protein>
    <submittedName>
        <fullName evidence="1">Uncharacterized protein</fullName>
    </submittedName>
</protein>
<keyword evidence="2" id="KW-1185">Reference proteome</keyword>
<feature type="non-terminal residue" evidence="1">
    <location>
        <position position="199"/>
    </location>
</feature>
<dbReference type="AlphaFoldDB" id="A0A3A8H159"/>
<dbReference type="Proteomes" id="UP000268094">
    <property type="component" value="Unassembled WGS sequence"/>
</dbReference>
<evidence type="ECO:0000313" key="1">
    <source>
        <dbReference type="EMBL" id="RKG64508.1"/>
    </source>
</evidence>
<name>A0A3A8H159_9BACT</name>